<accession>A0AAT9GHV2</accession>
<organism evidence="2">
    <name type="scientific">Sediminibacterium sp. KACHI17</name>
    <dbReference type="NCBI Taxonomy" id="1751071"/>
    <lineage>
        <taxon>Bacteria</taxon>
        <taxon>Pseudomonadati</taxon>
        <taxon>Bacteroidota</taxon>
        <taxon>Chitinophagia</taxon>
        <taxon>Chitinophagales</taxon>
        <taxon>Chitinophagaceae</taxon>
        <taxon>Sediminibacterium</taxon>
    </lineage>
</organism>
<feature type="transmembrane region" description="Helical" evidence="1">
    <location>
        <begin position="45"/>
        <end position="63"/>
    </location>
</feature>
<name>A0AAT9GHV2_9BACT</name>
<protein>
    <recommendedName>
        <fullName evidence="3">AtpZ/AtpI family protein</fullName>
    </recommendedName>
</protein>
<feature type="transmembrane region" description="Helical" evidence="1">
    <location>
        <begin position="12"/>
        <end position="33"/>
    </location>
</feature>
<keyword evidence="1" id="KW-0812">Transmembrane</keyword>
<gene>
    <name evidence="2" type="ORF">KACHI17_09510</name>
</gene>
<evidence type="ECO:0000256" key="1">
    <source>
        <dbReference type="SAM" id="Phobius"/>
    </source>
</evidence>
<proteinExistence type="predicted"/>
<reference evidence="2" key="1">
    <citation type="submission" date="2024-02" db="EMBL/GenBank/DDBJ databases">
        <title>Sediminibacterium planktonica sp. nov. and Sediminibacterium longus sp. nov., isolated from surface lake and river water.</title>
        <authorList>
            <person name="Watanabe K."/>
            <person name="Takemine S."/>
            <person name="Ishii Y."/>
            <person name="Ogata Y."/>
            <person name="Shindo C."/>
            <person name="Suda W."/>
        </authorList>
    </citation>
    <scope>NUCLEOTIDE SEQUENCE</scope>
    <source>
        <strain evidence="2">KACHI17</strain>
    </source>
</reference>
<sequence>MASDQRPDKTLLSYASLATQLIILLCITIYGGKWADQYFSFSKPVLIWLLPLLALAGTLIKLVRDTSGTSKK</sequence>
<evidence type="ECO:0000313" key="2">
    <source>
        <dbReference type="EMBL" id="BFG70070.1"/>
    </source>
</evidence>
<dbReference type="RefSeq" id="WP_353550362.1">
    <property type="nucleotide sequence ID" value="NZ_AP029612.1"/>
</dbReference>
<dbReference type="EMBL" id="AP029612">
    <property type="protein sequence ID" value="BFG70070.1"/>
    <property type="molecule type" value="Genomic_DNA"/>
</dbReference>
<dbReference type="AlphaFoldDB" id="A0AAT9GHV2"/>
<keyword evidence="1" id="KW-0472">Membrane</keyword>
<evidence type="ECO:0008006" key="3">
    <source>
        <dbReference type="Google" id="ProtNLM"/>
    </source>
</evidence>
<keyword evidence="1" id="KW-1133">Transmembrane helix</keyword>